<reference evidence="2 3" key="1">
    <citation type="submission" date="2015-03" db="EMBL/GenBank/DDBJ databases">
        <authorList>
            <person name="Hassan Y."/>
            <person name="Lepp D."/>
            <person name="Li X.-Z."/>
            <person name="Zhou T."/>
        </authorList>
    </citation>
    <scope>NUCLEOTIDE SEQUENCE [LARGE SCALE GENOMIC DNA]</scope>
    <source>
        <strain evidence="2 3">IPL18</strain>
    </source>
</reference>
<dbReference type="PATRIC" id="fig|429727.3.peg.1441"/>
<dbReference type="SUPFAM" id="SSF51735">
    <property type="entry name" value="NAD(P)-binding Rossmann-fold domains"/>
    <property type="match status" value="1"/>
</dbReference>
<dbReference type="PANTHER" id="PTHR48079">
    <property type="entry name" value="PROTEIN YEEZ"/>
    <property type="match status" value="1"/>
</dbReference>
<dbReference type="InterPro" id="IPR001509">
    <property type="entry name" value="Epimerase_deHydtase"/>
</dbReference>
<organism evidence="2 3">
    <name type="scientific">Devosia chinhatensis</name>
    <dbReference type="NCBI Taxonomy" id="429727"/>
    <lineage>
        <taxon>Bacteria</taxon>
        <taxon>Pseudomonadati</taxon>
        <taxon>Pseudomonadota</taxon>
        <taxon>Alphaproteobacteria</taxon>
        <taxon>Hyphomicrobiales</taxon>
        <taxon>Devosiaceae</taxon>
        <taxon>Devosia</taxon>
    </lineage>
</organism>
<dbReference type="InterPro" id="IPR036291">
    <property type="entry name" value="NAD(P)-bd_dom_sf"/>
</dbReference>
<dbReference type="InterPro" id="IPR051783">
    <property type="entry name" value="NAD(P)-dependent_oxidoreduct"/>
</dbReference>
<dbReference type="GO" id="GO:0004029">
    <property type="term" value="F:aldehyde dehydrogenase (NAD+) activity"/>
    <property type="evidence" value="ECO:0007669"/>
    <property type="project" value="TreeGrafter"/>
</dbReference>
<dbReference type="RefSeq" id="WP_046104306.1">
    <property type="nucleotide sequence ID" value="NZ_JZEY01000054.1"/>
</dbReference>
<dbReference type="AlphaFoldDB" id="A0A0F5FN53"/>
<proteinExistence type="predicted"/>
<evidence type="ECO:0000313" key="2">
    <source>
        <dbReference type="EMBL" id="KKB09612.1"/>
    </source>
</evidence>
<gene>
    <name evidence="2" type="ORF">VE26_06955</name>
</gene>
<dbReference type="GO" id="GO:0005737">
    <property type="term" value="C:cytoplasm"/>
    <property type="evidence" value="ECO:0007669"/>
    <property type="project" value="TreeGrafter"/>
</dbReference>
<dbReference type="Pfam" id="PF01370">
    <property type="entry name" value="Epimerase"/>
    <property type="match status" value="1"/>
</dbReference>
<name>A0A0F5FN53_9HYPH</name>
<dbReference type="Proteomes" id="UP000033649">
    <property type="component" value="Unassembled WGS sequence"/>
</dbReference>
<feature type="domain" description="NAD-dependent epimerase/dehydratase" evidence="1">
    <location>
        <begin position="4"/>
        <end position="216"/>
    </location>
</feature>
<keyword evidence="3" id="KW-1185">Reference proteome</keyword>
<dbReference type="Gene3D" id="3.40.50.720">
    <property type="entry name" value="NAD(P)-binding Rossmann-like Domain"/>
    <property type="match status" value="1"/>
</dbReference>
<sequence length="320" mass="34891">MARIVIIGASGHIGTYLVPRLVRAGHKVVAVSRGQAKPYLPDPAWSDVEQIQLDREAEEARGRFGAAIADLGADVVIDNICFTLESARQMTAAVAGRVQHFLHIGTIWTHGHAEVVPTPEDVTKRPFGDYGVQKAAIEAHLLDLARRTGFPATIIHPGHIVGRGWAPLNPAGHFDLSVFETIARGEVLELPNFGMETVHHIHADDIAQLLVLAMTHWGASVGEAFHAVSPGAVTLRHYAGAMYRYFGHEPNLAFAGWQEWASRQSKDNAEASWEHVVRSPNCSIEKGRRLLGYAPRYTSLAAVEDALGWLIANGRIGVPR</sequence>
<accession>A0A0F5FN53</accession>
<evidence type="ECO:0000259" key="1">
    <source>
        <dbReference type="Pfam" id="PF01370"/>
    </source>
</evidence>
<dbReference type="STRING" id="429727.VE26_06955"/>
<evidence type="ECO:0000313" key="3">
    <source>
        <dbReference type="Proteomes" id="UP000033649"/>
    </source>
</evidence>
<protein>
    <submittedName>
        <fullName evidence="2">Epimerase</fullName>
    </submittedName>
</protein>
<comment type="caution">
    <text evidence="2">The sequence shown here is derived from an EMBL/GenBank/DDBJ whole genome shotgun (WGS) entry which is preliminary data.</text>
</comment>
<dbReference type="OrthoDB" id="7941246at2"/>
<dbReference type="EMBL" id="JZEY01000054">
    <property type="protein sequence ID" value="KKB09612.1"/>
    <property type="molecule type" value="Genomic_DNA"/>
</dbReference>
<dbReference type="PANTHER" id="PTHR48079:SF6">
    <property type="entry name" value="NAD(P)-BINDING DOMAIN-CONTAINING PROTEIN-RELATED"/>
    <property type="match status" value="1"/>
</dbReference>